<dbReference type="Pfam" id="PF10441">
    <property type="entry name" value="Urb2"/>
    <property type="match status" value="1"/>
</dbReference>
<dbReference type="InterPro" id="IPR052609">
    <property type="entry name" value="Ribosome_Biogenesis_Reg"/>
</dbReference>
<feature type="region of interest" description="Disordered" evidence="1">
    <location>
        <begin position="135"/>
        <end position="167"/>
    </location>
</feature>
<accession>A0AAD4Q190</accession>
<dbReference type="PANTHER" id="PTHR15682">
    <property type="entry name" value="UNHEALTHY RIBOSOME BIOGENESIS PROTEIN 2 HOMOLOG"/>
    <property type="match status" value="1"/>
</dbReference>
<gene>
    <name evidence="3" type="ORF">BGW36DRAFT_339563</name>
</gene>
<dbReference type="GO" id="GO:0005730">
    <property type="term" value="C:nucleolus"/>
    <property type="evidence" value="ECO:0007669"/>
    <property type="project" value="TreeGrafter"/>
</dbReference>
<evidence type="ECO:0000259" key="2">
    <source>
        <dbReference type="Pfam" id="PF10441"/>
    </source>
</evidence>
<feature type="domain" description="Nucleolar 27S pre-rRNA processing Urb2/Npa2 C-terminal" evidence="2">
    <location>
        <begin position="1248"/>
        <end position="1480"/>
    </location>
</feature>
<name>A0AAD4Q190_9EURO</name>
<proteinExistence type="predicted"/>
<feature type="compositionally biased region" description="Polar residues" evidence="1">
    <location>
        <begin position="139"/>
        <end position="151"/>
    </location>
</feature>
<dbReference type="InterPro" id="IPR018849">
    <property type="entry name" value="Urb2/Npa2_C"/>
</dbReference>
<dbReference type="PANTHER" id="PTHR15682:SF2">
    <property type="entry name" value="UNHEALTHY RIBOSOME BIOGENESIS PROTEIN 2 HOMOLOG"/>
    <property type="match status" value="1"/>
</dbReference>
<dbReference type="RefSeq" id="XP_046072923.1">
    <property type="nucleotide sequence ID" value="XM_046213039.1"/>
</dbReference>
<dbReference type="Proteomes" id="UP001201262">
    <property type="component" value="Unassembled WGS sequence"/>
</dbReference>
<evidence type="ECO:0000313" key="3">
    <source>
        <dbReference type="EMBL" id="KAH8698459.1"/>
    </source>
</evidence>
<reference evidence="3" key="1">
    <citation type="submission" date="2021-12" db="EMBL/GenBank/DDBJ databases">
        <title>Convergent genome expansion in fungi linked to evolution of root-endophyte symbiosis.</title>
        <authorList>
            <consortium name="DOE Joint Genome Institute"/>
            <person name="Ke Y.-H."/>
            <person name="Bonito G."/>
            <person name="Liao H.-L."/>
            <person name="Looney B."/>
            <person name="Rojas-Flechas A."/>
            <person name="Nash J."/>
            <person name="Hameed K."/>
            <person name="Schadt C."/>
            <person name="Martin F."/>
            <person name="Crous P.W."/>
            <person name="Miettinen O."/>
            <person name="Magnuson J.K."/>
            <person name="Labbe J."/>
            <person name="Jacobson D."/>
            <person name="Doktycz M.J."/>
            <person name="Veneault-Fourrey C."/>
            <person name="Kuo A."/>
            <person name="Mondo S."/>
            <person name="Calhoun S."/>
            <person name="Riley R."/>
            <person name="Ohm R."/>
            <person name="LaButti K."/>
            <person name="Andreopoulos B."/>
            <person name="Pangilinan J."/>
            <person name="Nolan M."/>
            <person name="Tritt A."/>
            <person name="Clum A."/>
            <person name="Lipzen A."/>
            <person name="Daum C."/>
            <person name="Barry K."/>
            <person name="Grigoriev I.V."/>
            <person name="Vilgalys R."/>
        </authorList>
    </citation>
    <scope>NUCLEOTIDE SEQUENCE</scope>
    <source>
        <strain evidence="3">PMI_201</strain>
    </source>
</reference>
<dbReference type="GeneID" id="70243326"/>
<comment type="caution">
    <text evidence="3">The sequence shown here is derived from an EMBL/GenBank/DDBJ whole genome shotgun (WGS) entry which is preliminary data.</text>
</comment>
<sequence>MAPIKDAVGSSQEALLSLEKSTANSDTQLNNAARIIKLDLLSSTDLAHTKPDLNTKPAPKEEWVLRWLLKRFKSKPYRLQPLSYVLLQKLIQRIPPKAIAVIFTDYKFSQLVKDIVEDLENAVFASLRDDTVKVPVPSGSETSTTLNQSPIRSKKRKRGENTANRDEDILGFQQPRAAVDAYVNFLDFLFVLTTLVNSHENSGSVSQIHLRQALRTESAFVAPILGKLFRASAYLVAEFAKEKRSSELQRLIKASTAVFILWELSRSNVDGTGKNNVNVAFSDHCFVESMRLYLLVLSIGGVPDGADFIVHSIEKLIALHVVLPARNAFMDAGGLGIDYSKDDDPDWSAVQPVTATFRPLLAVKSSENVDCSGIETPPSSKAVCIFAPTWKPAELVPTFYNIIARSVPRDSFRRQANEASWLETAFVALAELAYSMTKDKNGNISGFIPQLEQLFIVVRACNIKLSLHTFLTHAAYTGLLKGKDRPQEVHWGLTALLIELGVDIFLPNSGFKDSKRLLDALCQTLYHIRNDQVSRQIFQTVKANVVIPLLRAFAGARDLPSFITLWREQLRDIEIARGAGDSKDTYSVWEDDDLGIAFREVMKISLSEAQFRSQLQSAMAEVTSTTGAISNSPELYASVVLLEISSNVWGQHGVPGLETESVTGLAKAINKSLLLRDNVHWKWRLWRLAKNLLPTSLKNPLNGPNDLAQSLEKRALRVMQSAYEQQNPVDLRECFEACRFLLQITRDLQHISPNEETVPQSLLDNVTGLFKTLIASEKKGLLSWNGRIEDIRSPSQLGIAYVVCIMEFPGIWHQVPSKSAENFIHHLLLLAGRTKQHVKNSESATFYQLWEVMVSYEYLLDIPKLCSSIVQVLFRDLQTNSAHRALVLSFLPRIPIRLHGVDGAKEVMASFLNEHKLSPESIPDAISLMAKWCWESAQIDHTAREWIASNLPLQCSTNDIYTLRSYRSLVETVFEGELEACKSTELHKFLKRYYKIASHGVSDAVEMEAADQNRNLSLKLVLVGVLLRLLSVHCDELNDPKLLKDITRQRRKMFQSMLNSLDSCKQLLDEDESNNKAAIGLATTLYVLEEFQDLLQQKEKASRKLTDIYKNIPRISDKWGHYLQKIIQQQLLRGVPNEDRLTLDDPNVTDVVNLRRLYAEDQQRYVQVTTAQLEAMNNEGRIKTIRKLRSNGFYGPIGSCRLMVAGLAVSCLDDIPEKGSAEARELSFLCTALTDTIQDSQAIEQFSLAAECLDILLRLHPRGVSQYNIDKCLSTVSKTMSKLSSLDVNEVSPEFASTVYTRFCRLMGTLFGLYRQQLGGRFHILTPALQALLKALFAPSRKRKRDAGSSRLSPMHRALGIPHAVMFSRLLSSLCDPTVSAVSRPTRGGASRDGLIDQTKTAKLKAGQHLRIIIESYAQHMLDSPISAEMKAALLPGLYAVLDAMPTDTKRALNASMDVSSRAIFKTLHDDYISFGKWNNKG</sequence>
<dbReference type="EMBL" id="JAJTJA010000005">
    <property type="protein sequence ID" value="KAH8698459.1"/>
    <property type="molecule type" value="Genomic_DNA"/>
</dbReference>
<dbReference type="GO" id="GO:0042254">
    <property type="term" value="P:ribosome biogenesis"/>
    <property type="evidence" value="ECO:0007669"/>
    <property type="project" value="TreeGrafter"/>
</dbReference>
<evidence type="ECO:0000313" key="4">
    <source>
        <dbReference type="Proteomes" id="UP001201262"/>
    </source>
</evidence>
<organism evidence="3 4">
    <name type="scientific">Talaromyces proteolyticus</name>
    <dbReference type="NCBI Taxonomy" id="1131652"/>
    <lineage>
        <taxon>Eukaryota</taxon>
        <taxon>Fungi</taxon>
        <taxon>Dikarya</taxon>
        <taxon>Ascomycota</taxon>
        <taxon>Pezizomycotina</taxon>
        <taxon>Eurotiomycetes</taxon>
        <taxon>Eurotiomycetidae</taxon>
        <taxon>Eurotiales</taxon>
        <taxon>Trichocomaceae</taxon>
        <taxon>Talaromyces</taxon>
        <taxon>Talaromyces sect. Bacilispori</taxon>
    </lineage>
</organism>
<evidence type="ECO:0000256" key="1">
    <source>
        <dbReference type="SAM" id="MobiDB-lite"/>
    </source>
</evidence>
<keyword evidence="4" id="KW-1185">Reference proteome</keyword>
<protein>
    <submittedName>
        <fullName evidence="3">Urb2/Npa2 family-domain-containing protein</fullName>
    </submittedName>
</protein>